<feature type="compositionally biased region" description="Basic and acidic residues" evidence="2">
    <location>
        <begin position="156"/>
        <end position="165"/>
    </location>
</feature>
<feature type="region of interest" description="Disordered" evidence="2">
    <location>
        <begin position="156"/>
        <end position="214"/>
    </location>
</feature>
<dbReference type="InterPro" id="IPR005162">
    <property type="entry name" value="Retrotrans_gag_dom"/>
</dbReference>
<dbReference type="Pfam" id="PF00078">
    <property type="entry name" value="RVT_1"/>
    <property type="match status" value="1"/>
</dbReference>
<keyword evidence="1" id="KW-0863">Zinc-finger</keyword>
<feature type="compositionally biased region" description="Basic residues" evidence="2">
    <location>
        <begin position="185"/>
        <end position="197"/>
    </location>
</feature>
<dbReference type="SUPFAM" id="SSF57756">
    <property type="entry name" value="Retrovirus zinc finger-like domains"/>
    <property type="match status" value="1"/>
</dbReference>
<reference evidence="5 6" key="1">
    <citation type="submission" date="2024-09" db="EMBL/GenBank/DDBJ databases">
        <title>Chromosome-scale assembly of Riccia sorocarpa.</title>
        <authorList>
            <person name="Paukszto L."/>
        </authorList>
    </citation>
    <scope>NUCLEOTIDE SEQUENCE [LARGE SCALE GENOMIC DNA]</scope>
    <source>
        <strain evidence="5">LP-2024</strain>
        <tissue evidence="5">Aerial parts of the thallus</tissue>
    </source>
</reference>
<protein>
    <recommendedName>
        <fullName evidence="7">Reverse transcriptase</fullName>
    </recommendedName>
</protein>
<dbReference type="CDD" id="cd00303">
    <property type="entry name" value="retropepsin_like"/>
    <property type="match status" value="1"/>
</dbReference>
<accession>A0ABD3GMR1</accession>
<dbReference type="PROSITE" id="PS50158">
    <property type="entry name" value="ZF_CCHC"/>
    <property type="match status" value="1"/>
</dbReference>
<keyword evidence="1" id="KW-0862">Zinc</keyword>
<name>A0ABD3GMR1_9MARC</name>
<dbReference type="SUPFAM" id="SSF50630">
    <property type="entry name" value="Acid proteases"/>
    <property type="match status" value="1"/>
</dbReference>
<dbReference type="CDD" id="cd01647">
    <property type="entry name" value="RT_LTR"/>
    <property type="match status" value="1"/>
</dbReference>
<dbReference type="Gene3D" id="3.30.70.270">
    <property type="match status" value="1"/>
</dbReference>
<comment type="caution">
    <text evidence="5">The sequence shown here is derived from an EMBL/GenBank/DDBJ whole genome shotgun (WGS) entry which is preliminary data.</text>
</comment>
<feature type="domain" description="CCHC-type" evidence="3">
    <location>
        <begin position="223"/>
        <end position="238"/>
    </location>
</feature>
<gene>
    <name evidence="5" type="ORF">R1sor_021955</name>
</gene>
<dbReference type="EMBL" id="JBJQOH010000007">
    <property type="protein sequence ID" value="KAL3678999.1"/>
    <property type="molecule type" value="Genomic_DNA"/>
</dbReference>
<dbReference type="PANTHER" id="PTHR24559:SF436">
    <property type="entry name" value="RNA-DIRECTED DNA POLYMERASE HOMOLOG"/>
    <property type="match status" value="1"/>
</dbReference>
<evidence type="ECO:0000256" key="1">
    <source>
        <dbReference type="PROSITE-ProRule" id="PRU00047"/>
    </source>
</evidence>
<feature type="domain" description="Reverse transcriptase" evidence="4">
    <location>
        <begin position="501"/>
        <end position="680"/>
    </location>
</feature>
<proteinExistence type="predicted"/>
<dbReference type="Gene3D" id="3.10.10.10">
    <property type="entry name" value="HIV Type 1 Reverse Transcriptase, subunit A, domain 1"/>
    <property type="match status" value="1"/>
</dbReference>
<dbReference type="InterPro" id="IPR036875">
    <property type="entry name" value="Znf_CCHC_sf"/>
</dbReference>
<keyword evidence="1" id="KW-0479">Metal-binding</keyword>
<dbReference type="Pfam" id="PF13975">
    <property type="entry name" value="gag-asp_proteas"/>
    <property type="match status" value="1"/>
</dbReference>
<dbReference type="InterPro" id="IPR021109">
    <property type="entry name" value="Peptidase_aspartic_dom_sf"/>
</dbReference>
<dbReference type="Pfam" id="PF03732">
    <property type="entry name" value="Retrotrans_gag"/>
    <property type="match status" value="1"/>
</dbReference>
<dbReference type="SUPFAM" id="SSF56672">
    <property type="entry name" value="DNA/RNA polymerases"/>
    <property type="match status" value="1"/>
</dbReference>
<evidence type="ECO:0000313" key="6">
    <source>
        <dbReference type="Proteomes" id="UP001633002"/>
    </source>
</evidence>
<dbReference type="GO" id="GO:0008270">
    <property type="term" value="F:zinc ion binding"/>
    <property type="evidence" value="ECO:0007669"/>
    <property type="project" value="UniProtKB-KW"/>
</dbReference>
<dbReference type="Gene3D" id="2.40.70.10">
    <property type="entry name" value="Acid Proteases"/>
    <property type="match status" value="1"/>
</dbReference>
<feature type="compositionally biased region" description="Basic residues" evidence="2">
    <location>
        <begin position="10"/>
        <end position="21"/>
    </location>
</feature>
<dbReference type="InterPro" id="IPR043128">
    <property type="entry name" value="Rev_trsase/Diguanyl_cyclase"/>
</dbReference>
<evidence type="ECO:0000313" key="5">
    <source>
        <dbReference type="EMBL" id="KAL3678999.1"/>
    </source>
</evidence>
<sequence length="699" mass="79495">MSSREEVTQKVKKKPKTMKKGVRTDAGKIDLARTFLTGHALQWWMDYKRDLPDWEKMTWAAWCKALSDRFTPSNQDRREMIELKAFRQTGSLHTYIRDFDQRVSKLPRLDDYARSREFLGGLKAPLQTKLLELTTFPERYTDLLKVAEKMIPADVESARDSKTLDTPRQSDAPPKAEGSGSSKSWRGRKRMPFKPKRSNLEDSKKASNKSEASGEGSKKKVTCWVCGEQGHRLGQCPKKVDPKPVRPDLQVKLTTVKQVETEGLIYLNAKISNKPVSLLIDTGATHSFLSPVLAEELKLSPVESASPTEVTFGQGEKLRTSKRAIDVNIVCNNGVVLQEDFTICPLDGMDAVLGMSAICKYDLDIIRKPVRFCCKLKGQRKSIRLHVLSRKKDFSGLNLIRGRDCDFKDGYLCVMRWADLAGEDTVLESGERKAANPVGLHDLLNAFSDVLTYHLPDELPIHRDVDHKIEVIPGSDPPSKVPYRLNQVELLELKKQLGELLERGYIRVSRSPYGAPILFVKKKGGTLRLCVDYRALNKVTIRNNYPLPRMDDLFDQLAGARFFSRIDLKSGYYQIRVADSDVEKTAMRTRYGSYEFLVMPFGLCNAPSTFMTLMNNIFHDKTDKFVIVYIDNILIYSRTWNEHLDHIEHVLSKLRKHSLYANLEKSEFGLTKINFLGHVVSAEGISPHVRKVEAILQQI</sequence>
<dbReference type="PANTHER" id="PTHR24559">
    <property type="entry name" value="TRANSPOSON TY3-I GAG-POL POLYPROTEIN"/>
    <property type="match status" value="1"/>
</dbReference>
<organism evidence="5 6">
    <name type="scientific">Riccia sorocarpa</name>
    <dbReference type="NCBI Taxonomy" id="122646"/>
    <lineage>
        <taxon>Eukaryota</taxon>
        <taxon>Viridiplantae</taxon>
        <taxon>Streptophyta</taxon>
        <taxon>Embryophyta</taxon>
        <taxon>Marchantiophyta</taxon>
        <taxon>Marchantiopsida</taxon>
        <taxon>Marchantiidae</taxon>
        <taxon>Marchantiales</taxon>
        <taxon>Ricciaceae</taxon>
        <taxon>Riccia</taxon>
    </lineage>
</organism>
<feature type="region of interest" description="Disordered" evidence="2">
    <location>
        <begin position="1"/>
        <end position="22"/>
    </location>
</feature>
<dbReference type="InterPro" id="IPR053134">
    <property type="entry name" value="RNA-dir_DNA_polymerase"/>
</dbReference>
<evidence type="ECO:0008006" key="7">
    <source>
        <dbReference type="Google" id="ProtNLM"/>
    </source>
</evidence>
<dbReference type="InterPro" id="IPR000477">
    <property type="entry name" value="RT_dom"/>
</dbReference>
<dbReference type="Proteomes" id="UP001633002">
    <property type="component" value="Unassembled WGS sequence"/>
</dbReference>
<keyword evidence="6" id="KW-1185">Reference proteome</keyword>
<evidence type="ECO:0000256" key="2">
    <source>
        <dbReference type="SAM" id="MobiDB-lite"/>
    </source>
</evidence>
<dbReference type="PROSITE" id="PS50878">
    <property type="entry name" value="RT_POL"/>
    <property type="match status" value="1"/>
</dbReference>
<dbReference type="AlphaFoldDB" id="A0ABD3GMR1"/>
<dbReference type="InterPro" id="IPR043502">
    <property type="entry name" value="DNA/RNA_pol_sf"/>
</dbReference>
<dbReference type="InterPro" id="IPR001878">
    <property type="entry name" value="Znf_CCHC"/>
</dbReference>
<evidence type="ECO:0000259" key="3">
    <source>
        <dbReference type="PROSITE" id="PS50158"/>
    </source>
</evidence>
<evidence type="ECO:0000259" key="4">
    <source>
        <dbReference type="PROSITE" id="PS50878"/>
    </source>
</evidence>